<protein>
    <recommendedName>
        <fullName evidence="1">Rhodanese domain-containing protein</fullName>
    </recommendedName>
</protein>
<dbReference type="SUPFAM" id="SSF52821">
    <property type="entry name" value="Rhodanese/Cell cycle control phosphatase"/>
    <property type="match status" value="1"/>
</dbReference>
<dbReference type="PROSITE" id="PS00380">
    <property type="entry name" value="RHODANESE_1"/>
    <property type="match status" value="1"/>
</dbReference>
<dbReference type="InterPro" id="IPR001307">
    <property type="entry name" value="Thiosulphate_STrfase_CS"/>
</dbReference>
<sequence length="137" mass="13935">MDADTSPPAGPPAGTRPDPIEVDRAQVLVLVAAGARLVETLGPGWYADAHLPGAVNVPHDRVDELAPLLLPGRAAPVVVYGSDPACHNCASVAHRLRALGYGDVRSYPGGKQDWVLAGLPLERGPVPPAAATGGGTA</sequence>
<proteinExistence type="predicted"/>
<gene>
    <name evidence="2" type="ORF">GCM10023225_11970</name>
</gene>
<reference evidence="3" key="1">
    <citation type="journal article" date="2019" name="Int. J. Syst. Evol. Microbiol.">
        <title>The Global Catalogue of Microorganisms (GCM) 10K type strain sequencing project: providing services to taxonomists for standard genome sequencing and annotation.</title>
        <authorList>
            <consortium name="The Broad Institute Genomics Platform"/>
            <consortium name="The Broad Institute Genome Sequencing Center for Infectious Disease"/>
            <person name="Wu L."/>
            <person name="Ma J."/>
        </authorList>
    </citation>
    <scope>NUCLEOTIDE SEQUENCE [LARGE SCALE GENOMIC DNA]</scope>
    <source>
        <strain evidence="3">JCM 18126</strain>
    </source>
</reference>
<accession>A0ABP9HIR0</accession>
<comment type="caution">
    <text evidence="2">The sequence shown here is derived from an EMBL/GenBank/DDBJ whole genome shotgun (WGS) entry which is preliminary data.</text>
</comment>
<evidence type="ECO:0000313" key="3">
    <source>
        <dbReference type="Proteomes" id="UP001501195"/>
    </source>
</evidence>
<dbReference type="InterPro" id="IPR036873">
    <property type="entry name" value="Rhodanese-like_dom_sf"/>
</dbReference>
<dbReference type="Pfam" id="PF00581">
    <property type="entry name" value="Rhodanese"/>
    <property type="match status" value="1"/>
</dbReference>
<organism evidence="2 3">
    <name type="scientific">Kineococcus glutinatus</name>
    <dbReference type="NCBI Taxonomy" id="1070872"/>
    <lineage>
        <taxon>Bacteria</taxon>
        <taxon>Bacillati</taxon>
        <taxon>Actinomycetota</taxon>
        <taxon>Actinomycetes</taxon>
        <taxon>Kineosporiales</taxon>
        <taxon>Kineosporiaceae</taxon>
        <taxon>Kineococcus</taxon>
    </lineage>
</organism>
<dbReference type="Proteomes" id="UP001501195">
    <property type="component" value="Unassembled WGS sequence"/>
</dbReference>
<keyword evidence="3" id="KW-1185">Reference proteome</keyword>
<dbReference type="Gene3D" id="3.40.250.10">
    <property type="entry name" value="Rhodanese-like domain"/>
    <property type="match status" value="1"/>
</dbReference>
<name>A0ABP9HIR0_9ACTN</name>
<dbReference type="RefSeq" id="WP_345711486.1">
    <property type="nucleotide sequence ID" value="NZ_BAABIL010000154.1"/>
</dbReference>
<dbReference type="EMBL" id="BAABIL010000154">
    <property type="protein sequence ID" value="GAA4971853.1"/>
    <property type="molecule type" value="Genomic_DNA"/>
</dbReference>
<evidence type="ECO:0000259" key="1">
    <source>
        <dbReference type="PROSITE" id="PS50206"/>
    </source>
</evidence>
<dbReference type="InterPro" id="IPR001763">
    <property type="entry name" value="Rhodanese-like_dom"/>
</dbReference>
<dbReference type="CDD" id="cd00158">
    <property type="entry name" value="RHOD"/>
    <property type="match status" value="1"/>
</dbReference>
<evidence type="ECO:0000313" key="2">
    <source>
        <dbReference type="EMBL" id="GAA4971853.1"/>
    </source>
</evidence>
<feature type="domain" description="Rhodanese" evidence="1">
    <location>
        <begin position="31"/>
        <end position="123"/>
    </location>
</feature>
<dbReference type="PROSITE" id="PS50206">
    <property type="entry name" value="RHODANESE_3"/>
    <property type="match status" value="1"/>
</dbReference>
<dbReference type="SMART" id="SM00450">
    <property type="entry name" value="RHOD"/>
    <property type="match status" value="1"/>
</dbReference>